<comment type="caution">
    <text evidence="9">The sequence shown here is derived from an EMBL/GenBank/DDBJ whole genome shotgun (WGS) entry which is preliminary data.</text>
</comment>
<reference evidence="9" key="1">
    <citation type="submission" date="2020-10" db="EMBL/GenBank/DDBJ databases">
        <title>Microbiome of the Black Sea water column analyzed by genome centric metagenomics.</title>
        <authorList>
            <person name="Cabello-Yeves P.J."/>
            <person name="Callieri C."/>
            <person name="Picazo A."/>
            <person name="Mehrshad M."/>
            <person name="Haro-Moreno J.M."/>
            <person name="Roda-Garcia J."/>
            <person name="Dzembekova N."/>
            <person name="Slabakova V."/>
            <person name="Slabakova N."/>
            <person name="Moncheva S."/>
            <person name="Rodriguez-Valera F."/>
        </authorList>
    </citation>
    <scope>NUCLEOTIDE SEQUENCE</scope>
    <source>
        <strain evidence="9">BS307-5m-G50</strain>
    </source>
</reference>
<organism evidence="9 10">
    <name type="scientific">SAR86 cluster bacterium</name>
    <dbReference type="NCBI Taxonomy" id="2030880"/>
    <lineage>
        <taxon>Bacteria</taxon>
        <taxon>Pseudomonadati</taxon>
        <taxon>Pseudomonadota</taxon>
        <taxon>Gammaproteobacteria</taxon>
        <taxon>SAR86 cluster</taxon>
    </lineage>
</organism>
<dbReference type="Proteomes" id="UP000711391">
    <property type="component" value="Unassembled WGS sequence"/>
</dbReference>
<dbReference type="InterPro" id="IPR010971">
    <property type="entry name" value="UbiH/COQ6"/>
</dbReference>
<sequence>MHAPITISGGGIIGNYIAIRLKRNNIDTIIIEKSKEEESSLPDIRTLTLNNHSVSLLEEEGIIIDSAPIKEIHAMDGEGSGKIQFSSDDINENYLSHVVSFNVLQNALKQRCKNATIFSNEVKSIQNLNNENIYEVILSDDRAIKTSLIAGCDGRNSKVAEISGLSSIYSEYRQTAITFIAEIENSMDIETAFQVFSEKGIFALMPVINKDNRNNRCTIVWSIDNNRLEKEDIKNYVKKNLSYFESKLNMKIKVHSEILSFKLSKHYFEDYSKESVVLIGDAAHTIHPLAGQGINLGFADADIFCEEVIKAFSKGFPINENVVLKRYEIRRKGMNLLMLRSMDFFVNFFSNSNLYVRLIRNWGLNKINKTRFIKAFFIKHASGINKI</sequence>
<keyword evidence="6" id="KW-0560">Oxidoreductase</keyword>
<dbReference type="InterPro" id="IPR036188">
    <property type="entry name" value="FAD/NAD-bd_sf"/>
</dbReference>
<gene>
    <name evidence="9" type="ORF">ISQ64_03920</name>
</gene>
<evidence type="ECO:0000256" key="2">
    <source>
        <dbReference type="ARBA" id="ARBA00004749"/>
    </source>
</evidence>
<evidence type="ECO:0000313" key="9">
    <source>
        <dbReference type="EMBL" id="MBL6818534.1"/>
    </source>
</evidence>
<dbReference type="GO" id="GO:0004497">
    <property type="term" value="F:monooxygenase activity"/>
    <property type="evidence" value="ECO:0007669"/>
    <property type="project" value="UniProtKB-KW"/>
</dbReference>
<comment type="similarity">
    <text evidence="3">Belongs to the UbiH/COQ6 family.</text>
</comment>
<keyword evidence="5" id="KW-0274">FAD</keyword>
<evidence type="ECO:0000259" key="8">
    <source>
        <dbReference type="Pfam" id="PF01494"/>
    </source>
</evidence>
<dbReference type="NCBIfam" id="TIGR01988">
    <property type="entry name" value="Ubi-OHases"/>
    <property type="match status" value="1"/>
</dbReference>
<protein>
    <submittedName>
        <fullName evidence="9">FAD-dependent monooxygenase</fullName>
    </submittedName>
</protein>
<evidence type="ECO:0000313" key="10">
    <source>
        <dbReference type="Proteomes" id="UP000711391"/>
    </source>
</evidence>
<evidence type="ECO:0000256" key="4">
    <source>
        <dbReference type="ARBA" id="ARBA00022630"/>
    </source>
</evidence>
<comment type="cofactor">
    <cofactor evidence="1">
        <name>FAD</name>
        <dbReference type="ChEBI" id="CHEBI:57692"/>
    </cofactor>
</comment>
<dbReference type="AlphaFoldDB" id="A0A937IE29"/>
<evidence type="ECO:0000256" key="3">
    <source>
        <dbReference type="ARBA" id="ARBA00005349"/>
    </source>
</evidence>
<dbReference type="Pfam" id="PF01494">
    <property type="entry name" value="FAD_binding_3"/>
    <property type="match status" value="1"/>
</dbReference>
<dbReference type="GO" id="GO:0071949">
    <property type="term" value="F:FAD binding"/>
    <property type="evidence" value="ECO:0007669"/>
    <property type="project" value="InterPro"/>
</dbReference>
<feature type="domain" description="FAD-binding" evidence="8">
    <location>
        <begin position="4"/>
        <end position="306"/>
    </location>
</feature>
<dbReference type="InterPro" id="IPR051205">
    <property type="entry name" value="UbiH/COQ6_monooxygenase"/>
</dbReference>
<keyword evidence="4" id="KW-0285">Flavoprotein</keyword>
<name>A0A937IE29_9GAMM</name>
<accession>A0A937IE29</accession>
<evidence type="ECO:0000256" key="5">
    <source>
        <dbReference type="ARBA" id="ARBA00022827"/>
    </source>
</evidence>
<dbReference type="SUPFAM" id="SSF51905">
    <property type="entry name" value="FAD/NAD(P)-binding domain"/>
    <property type="match status" value="1"/>
</dbReference>
<evidence type="ECO:0000256" key="6">
    <source>
        <dbReference type="ARBA" id="ARBA00023002"/>
    </source>
</evidence>
<dbReference type="PRINTS" id="PR00420">
    <property type="entry name" value="RNGMNOXGNASE"/>
</dbReference>
<dbReference type="InterPro" id="IPR018168">
    <property type="entry name" value="Ubi_Hdrlase_CS"/>
</dbReference>
<dbReference type="PROSITE" id="PS01304">
    <property type="entry name" value="UBIH"/>
    <property type="match status" value="1"/>
</dbReference>
<dbReference type="PANTHER" id="PTHR43876:SF7">
    <property type="entry name" value="UBIQUINONE BIOSYNTHESIS MONOOXYGENASE COQ6, MITOCHONDRIAL"/>
    <property type="match status" value="1"/>
</dbReference>
<evidence type="ECO:0000256" key="1">
    <source>
        <dbReference type="ARBA" id="ARBA00001974"/>
    </source>
</evidence>
<dbReference type="InterPro" id="IPR002938">
    <property type="entry name" value="FAD-bd"/>
</dbReference>
<dbReference type="PANTHER" id="PTHR43876">
    <property type="entry name" value="UBIQUINONE BIOSYNTHESIS MONOOXYGENASE COQ6, MITOCHONDRIAL"/>
    <property type="match status" value="1"/>
</dbReference>
<keyword evidence="7 9" id="KW-0503">Monooxygenase</keyword>
<evidence type="ECO:0000256" key="7">
    <source>
        <dbReference type="ARBA" id="ARBA00023033"/>
    </source>
</evidence>
<dbReference type="EMBL" id="JADHQD010000023">
    <property type="protein sequence ID" value="MBL6818534.1"/>
    <property type="molecule type" value="Genomic_DNA"/>
</dbReference>
<comment type="pathway">
    <text evidence="2">Cofactor biosynthesis; ubiquinone biosynthesis.</text>
</comment>
<proteinExistence type="inferred from homology"/>
<dbReference type="GO" id="GO:0006744">
    <property type="term" value="P:ubiquinone biosynthetic process"/>
    <property type="evidence" value="ECO:0007669"/>
    <property type="project" value="InterPro"/>
</dbReference>
<dbReference type="GO" id="GO:0016705">
    <property type="term" value="F:oxidoreductase activity, acting on paired donors, with incorporation or reduction of molecular oxygen"/>
    <property type="evidence" value="ECO:0007669"/>
    <property type="project" value="InterPro"/>
</dbReference>
<dbReference type="Gene3D" id="3.50.50.60">
    <property type="entry name" value="FAD/NAD(P)-binding domain"/>
    <property type="match status" value="2"/>
</dbReference>